<proteinExistence type="predicted"/>
<sequence>MISKRPTQYSVETNICIDGSKLVLGSHPHLLQVFDFRIRWKCLLDSVYPLISYILPTNPKWPNSENPILKRRPASKPTFTSIFFADSSQLLVSLGSSRLSTWTQRPSESHPRRNGFDNTYCGFTFSLSSVAIQWNCFVEEVVHAGGMLGFAEKAGTLLSVALELPPWPVYPIVDAMGEESSIDWPQGLTRRPI</sequence>
<evidence type="ECO:0000313" key="1">
    <source>
        <dbReference type="EMBL" id="KAE9406899.1"/>
    </source>
</evidence>
<gene>
    <name evidence="1" type="ORF">BT96DRAFT_971653</name>
</gene>
<organism evidence="1 2">
    <name type="scientific">Gymnopus androsaceus JB14</name>
    <dbReference type="NCBI Taxonomy" id="1447944"/>
    <lineage>
        <taxon>Eukaryota</taxon>
        <taxon>Fungi</taxon>
        <taxon>Dikarya</taxon>
        <taxon>Basidiomycota</taxon>
        <taxon>Agaricomycotina</taxon>
        <taxon>Agaricomycetes</taxon>
        <taxon>Agaricomycetidae</taxon>
        <taxon>Agaricales</taxon>
        <taxon>Marasmiineae</taxon>
        <taxon>Omphalotaceae</taxon>
        <taxon>Gymnopus</taxon>
    </lineage>
</organism>
<reference evidence="1" key="1">
    <citation type="journal article" date="2019" name="Environ. Microbiol.">
        <title>Fungal ecological strategies reflected in gene transcription - a case study of two litter decomposers.</title>
        <authorList>
            <person name="Barbi F."/>
            <person name="Kohler A."/>
            <person name="Barry K."/>
            <person name="Baskaran P."/>
            <person name="Daum C."/>
            <person name="Fauchery L."/>
            <person name="Ihrmark K."/>
            <person name="Kuo A."/>
            <person name="LaButti K."/>
            <person name="Lipzen A."/>
            <person name="Morin E."/>
            <person name="Grigoriev I.V."/>
            <person name="Henrissat B."/>
            <person name="Lindahl B."/>
            <person name="Martin F."/>
        </authorList>
    </citation>
    <scope>NUCLEOTIDE SEQUENCE</scope>
    <source>
        <strain evidence="1">JB14</strain>
    </source>
</reference>
<evidence type="ECO:0000313" key="2">
    <source>
        <dbReference type="Proteomes" id="UP000799118"/>
    </source>
</evidence>
<keyword evidence="2" id="KW-1185">Reference proteome</keyword>
<accession>A0A6A4I876</accession>
<protein>
    <submittedName>
        <fullName evidence="1">Uncharacterized protein</fullName>
    </submittedName>
</protein>
<dbReference type="EMBL" id="ML769399">
    <property type="protein sequence ID" value="KAE9406899.1"/>
    <property type="molecule type" value="Genomic_DNA"/>
</dbReference>
<dbReference type="AlphaFoldDB" id="A0A6A4I876"/>
<name>A0A6A4I876_9AGAR</name>
<dbReference type="Proteomes" id="UP000799118">
    <property type="component" value="Unassembled WGS sequence"/>
</dbReference>